<dbReference type="Gene3D" id="1.20.900.10">
    <property type="entry name" value="Dbl homology (DH) domain"/>
    <property type="match status" value="1"/>
</dbReference>
<dbReference type="GO" id="GO:0005886">
    <property type="term" value="C:plasma membrane"/>
    <property type="evidence" value="ECO:0007669"/>
    <property type="project" value="TreeGrafter"/>
</dbReference>
<evidence type="ECO:0000259" key="3">
    <source>
        <dbReference type="PROSITE" id="PS50010"/>
    </source>
</evidence>
<dbReference type="InterPro" id="IPR000219">
    <property type="entry name" value="DH_dom"/>
</dbReference>
<protein>
    <recommendedName>
        <fullName evidence="6">DH domain-containing protein</fullName>
    </recommendedName>
</protein>
<dbReference type="SUPFAM" id="SSF50729">
    <property type="entry name" value="PH domain-like"/>
    <property type="match status" value="1"/>
</dbReference>
<dbReference type="GO" id="GO:0005085">
    <property type="term" value="F:guanyl-nucleotide exchange factor activity"/>
    <property type="evidence" value="ECO:0007669"/>
    <property type="project" value="InterPro"/>
</dbReference>
<feature type="compositionally biased region" description="Polar residues" evidence="1">
    <location>
        <begin position="880"/>
        <end position="890"/>
    </location>
</feature>
<dbReference type="STRING" id="623744.A0A553QX24"/>
<dbReference type="OrthoDB" id="660555at2759"/>
<evidence type="ECO:0000256" key="1">
    <source>
        <dbReference type="SAM" id="MobiDB-lite"/>
    </source>
</evidence>
<dbReference type="SMART" id="SM00233">
    <property type="entry name" value="PH"/>
    <property type="match status" value="1"/>
</dbReference>
<dbReference type="GO" id="GO:0030424">
    <property type="term" value="C:axon"/>
    <property type="evidence" value="ECO:0007669"/>
    <property type="project" value="TreeGrafter"/>
</dbReference>
<dbReference type="GO" id="GO:0043542">
    <property type="term" value="P:endothelial cell migration"/>
    <property type="evidence" value="ECO:0007669"/>
    <property type="project" value="TreeGrafter"/>
</dbReference>
<evidence type="ECO:0000313" key="5">
    <source>
        <dbReference type="Proteomes" id="UP000316079"/>
    </source>
</evidence>
<dbReference type="InterPro" id="IPR040181">
    <property type="entry name" value="PKHG5/7"/>
</dbReference>
<keyword evidence="5" id="KW-1185">Reference proteome</keyword>
<dbReference type="EMBL" id="SRMA01025462">
    <property type="protein sequence ID" value="TRY94308.1"/>
    <property type="molecule type" value="Genomic_DNA"/>
</dbReference>
<evidence type="ECO:0008006" key="6">
    <source>
        <dbReference type="Google" id="ProtNLM"/>
    </source>
</evidence>
<feature type="compositionally biased region" description="Pro residues" evidence="1">
    <location>
        <begin position="835"/>
        <end position="857"/>
    </location>
</feature>
<dbReference type="SMART" id="SM00325">
    <property type="entry name" value="RhoGEF"/>
    <property type="match status" value="1"/>
</dbReference>
<evidence type="ECO:0000259" key="2">
    <source>
        <dbReference type="PROSITE" id="PS50003"/>
    </source>
</evidence>
<organism evidence="4 5">
    <name type="scientific">Danionella cerebrum</name>
    <dbReference type="NCBI Taxonomy" id="2873325"/>
    <lineage>
        <taxon>Eukaryota</taxon>
        <taxon>Metazoa</taxon>
        <taxon>Chordata</taxon>
        <taxon>Craniata</taxon>
        <taxon>Vertebrata</taxon>
        <taxon>Euteleostomi</taxon>
        <taxon>Actinopterygii</taxon>
        <taxon>Neopterygii</taxon>
        <taxon>Teleostei</taxon>
        <taxon>Ostariophysi</taxon>
        <taxon>Cypriniformes</taxon>
        <taxon>Danionidae</taxon>
        <taxon>Danioninae</taxon>
        <taxon>Danionella</taxon>
    </lineage>
</organism>
<gene>
    <name evidence="4" type="ORF">DNTS_030388</name>
</gene>
<feature type="compositionally biased region" description="Basic residues" evidence="1">
    <location>
        <begin position="728"/>
        <end position="744"/>
    </location>
</feature>
<dbReference type="InterPro" id="IPR011993">
    <property type="entry name" value="PH-like_dom_sf"/>
</dbReference>
<feature type="compositionally biased region" description="Polar residues" evidence="1">
    <location>
        <begin position="554"/>
        <end position="580"/>
    </location>
</feature>
<feature type="compositionally biased region" description="Low complexity" evidence="1">
    <location>
        <begin position="891"/>
        <end position="911"/>
    </location>
</feature>
<feature type="domain" description="PH" evidence="2">
    <location>
        <begin position="441"/>
        <end position="544"/>
    </location>
</feature>
<dbReference type="PROSITE" id="PS50003">
    <property type="entry name" value="PH_DOMAIN"/>
    <property type="match status" value="1"/>
</dbReference>
<reference evidence="4 5" key="1">
    <citation type="journal article" date="2019" name="Sci. Data">
        <title>Hybrid genome assembly and annotation of Danionella translucida.</title>
        <authorList>
            <person name="Kadobianskyi M."/>
            <person name="Schulze L."/>
            <person name="Schuelke M."/>
            <person name="Judkewitz B."/>
        </authorList>
    </citation>
    <scope>NUCLEOTIDE SEQUENCE [LARGE SCALE GENOMIC DNA]</scope>
    <source>
        <strain evidence="4 5">Bolton</strain>
    </source>
</reference>
<dbReference type="GO" id="GO:0030139">
    <property type="term" value="C:endocytic vesicle"/>
    <property type="evidence" value="ECO:0007669"/>
    <property type="project" value="TreeGrafter"/>
</dbReference>
<proteinExistence type="predicted"/>
<dbReference type="Proteomes" id="UP000316079">
    <property type="component" value="Unassembled WGS sequence"/>
</dbReference>
<dbReference type="AlphaFoldDB" id="A0A553QX24"/>
<dbReference type="Pfam" id="PF00621">
    <property type="entry name" value="RhoGEF"/>
    <property type="match status" value="1"/>
</dbReference>
<feature type="compositionally biased region" description="Basic and acidic residues" evidence="1">
    <location>
        <begin position="647"/>
        <end position="657"/>
    </location>
</feature>
<dbReference type="PANTHER" id="PTHR13217:SF10">
    <property type="entry name" value="PLECKSTRIN HOMOLOGY DOMAIN-CONTAINING FAMILY G MEMBER 6 ISOFORM X1"/>
    <property type="match status" value="1"/>
</dbReference>
<dbReference type="GO" id="GO:0007266">
    <property type="term" value="P:Rho protein signal transduction"/>
    <property type="evidence" value="ECO:0007669"/>
    <property type="project" value="TreeGrafter"/>
</dbReference>
<dbReference type="CDD" id="cd00160">
    <property type="entry name" value="RhoGEF"/>
    <property type="match status" value="1"/>
</dbReference>
<dbReference type="InterPro" id="IPR001849">
    <property type="entry name" value="PH_domain"/>
</dbReference>
<sequence>MSDGRILSFSLDLFLKKGFLKNGETQSSLSGRLEGEKEFKDDGLRDMDTVKASFLSKGPDFSNTLAPEESALAQRQVENGPEGDVLDGHTAVLSAGQRRAQEKNRYNTIGYQKKKQRAAVDFSTVSKGTAVKSRAALKQVLLSQGSSDRNGSVEERSGGSLGQMDALKQVLDSFSSTLPADLSWKWGVGGAERTLEKSWTDIVHSQESMSKTQRHQQEALWELLSTELTHVNKLTVAKEVSPMMLFSNLPSILEAHQLLWQEVMYPMLQEVRLTGRPFDPLKLEAGCLQFPDRFPAYFDYCLEMDRNVEFTRRQLETNPHFHTYLKWVENHPQCGRMRLGDMQAKPHQRITKYPLLLKAIQKNTEDLPTRNALDRMLNSVDHFIQSINDYLQLKEDTLALSVAAQRIEGYRIEGLSEEIAKHVRALCSFDLTSPIRGTGPNVIRKQVLEETLKVRRRKETKELVVLLFTDVLLMTKTQKKSEKLKVVRPPLPLERIHCIELKDGNSFMLLEVGDLGCPISVSFLSASSPDSCASWLSVLRETQVNAAEKLENLGGQSSSDTEPDLENSQGKLLYNQSPSESETDLAESMQSMIFHQHKSDAQLWVDVEDMEVVKEDKNSPLGDSAPPKTEEQQTRKNSAQWEEDEAIQNKHISERRVTWNRRQRSSPQIPELGETVGEQEYNGEESSSVLPSAPFITTERVDEDEKIRSSSIYSQLGEDEQFLQQSKRFSRKLKSPRLRRRRPHNMQVSESPEMEINGLEVMWQENSNREPNLAIKQQDSHRVLKLGSLKTNHGSLWNLQERKSLPEPEEMPEEKRKLKMVKLKSSSNSKNTPLCPSPPPPPLHPAPPAPDPQPLPSPLQSLLLRAKEREKERGRREVQRSYSLQNSPTISASPPLSASEAESTASSLVSAPGWREGNVDGSEDEMKDSDAVPEGISVDWPGWCFDDEEVFNFEDFDDDWFEQMLIRNELRRSEIKSSEQQDEAEWSEV</sequence>
<dbReference type="Gene3D" id="2.30.29.30">
    <property type="entry name" value="Pleckstrin-homology domain (PH domain)/Phosphotyrosine-binding domain (PTB)"/>
    <property type="match status" value="1"/>
</dbReference>
<dbReference type="PANTHER" id="PTHR13217">
    <property type="entry name" value="PLECKSTRIN HOMOLOGY DOMAIN-CONTAINING FAMILY G MEMBER 7"/>
    <property type="match status" value="1"/>
</dbReference>
<feature type="region of interest" description="Disordered" evidence="1">
    <location>
        <begin position="614"/>
        <end position="704"/>
    </location>
</feature>
<evidence type="ECO:0000313" key="4">
    <source>
        <dbReference type="EMBL" id="TRY94308.1"/>
    </source>
</evidence>
<feature type="region of interest" description="Disordered" evidence="1">
    <location>
        <begin position="723"/>
        <end position="755"/>
    </location>
</feature>
<dbReference type="PROSITE" id="PS50010">
    <property type="entry name" value="DH_2"/>
    <property type="match status" value="1"/>
</dbReference>
<feature type="domain" description="DH" evidence="3">
    <location>
        <begin position="215"/>
        <end position="390"/>
    </location>
</feature>
<feature type="region of interest" description="Disordered" evidence="1">
    <location>
        <begin position="794"/>
        <end position="935"/>
    </location>
</feature>
<name>A0A553QX24_9TELE</name>
<dbReference type="InterPro" id="IPR035899">
    <property type="entry name" value="DBL_dom_sf"/>
</dbReference>
<dbReference type="SUPFAM" id="SSF48065">
    <property type="entry name" value="DBL homology domain (DH-domain)"/>
    <property type="match status" value="1"/>
</dbReference>
<accession>A0A553QX24</accession>
<comment type="caution">
    <text evidence="4">The sequence shown here is derived from an EMBL/GenBank/DDBJ whole genome shotgun (WGS) entry which is preliminary data.</text>
</comment>
<feature type="region of interest" description="Disordered" evidence="1">
    <location>
        <begin position="551"/>
        <end position="586"/>
    </location>
</feature>
<feature type="compositionally biased region" description="Basic and acidic residues" evidence="1">
    <location>
        <begin position="865"/>
        <end position="879"/>
    </location>
</feature>